<sequence length="12" mass="1568">MYHFTMPFKPLR</sequence>
<reference evidence="1 2" key="2">
    <citation type="journal article" date="2011" name="PLoS Genet.">
        <title>Caenorhabditis briggsae recombinant inbred line genotypes reveal inter-strain incompatibility and the evolution of recombination.</title>
        <authorList>
            <person name="Ross J.A."/>
            <person name="Koboldt D.C."/>
            <person name="Staisch J.E."/>
            <person name="Chamberlin H.M."/>
            <person name="Gupta B.P."/>
            <person name="Miller R.D."/>
            <person name="Baird S.E."/>
            <person name="Haag E.S."/>
        </authorList>
    </citation>
    <scope>NUCLEOTIDE SEQUENCE [LARGE SCALE GENOMIC DNA]</scope>
    <source>
        <strain evidence="1 2">AF16</strain>
    </source>
</reference>
<dbReference type="InParanoid" id="B6IIR2"/>
<dbReference type="KEGG" id="cbr:CBG_25540"/>
<proteinExistence type="predicted"/>
<gene>
    <name evidence="1" type="ORF">CBG25540</name>
    <name evidence="1" type="ORF">CBG_25540</name>
</gene>
<accession>B6IIR2</accession>
<dbReference type="Proteomes" id="UP000008549">
    <property type="component" value="Unassembled WGS sequence"/>
</dbReference>
<reference evidence="1 2" key="1">
    <citation type="journal article" date="2003" name="PLoS Biol.">
        <title>The genome sequence of Caenorhabditis briggsae: a platform for comparative genomics.</title>
        <authorList>
            <person name="Stein L.D."/>
            <person name="Bao Z."/>
            <person name="Blasiar D."/>
            <person name="Blumenthal T."/>
            <person name="Brent M.R."/>
            <person name="Chen N."/>
            <person name="Chinwalla A."/>
            <person name="Clarke L."/>
            <person name="Clee C."/>
            <person name="Coghlan A."/>
            <person name="Coulson A."/>
            <person name="D'Eustachio P."/>
            <person name="Fitch D.H."/>
            <person name="Fulton L.A."/>
            <person name="Fulton R.E."/>
            <person name="Griffiths-Jones S."/>
            <person name="Harris T.W."/>
            <person name="Hillier L.W."/>
            <person name="Kamath R."/>
            <person name="Kuwabara P.E."/>
            <person name="Mardis E.R."/>
            <person name="Marra M.A."/>
            <person name="Miner T.L."/>
            <person name="Minx P."/>
            <person name="Mullikin J.C."/>
            <person name="Plumb R.W."/>
            <person name="Rogers J."/>
            <person name="Schein J.E."/>
            <person name="Sohrmann M."/>
            <person name="Spieth J."/>
            <person name="Stajich J.E."/>
            <person name="Wei C."/>
            <person name="Willey D."/>
            <person name="Wilson R.K."/>
            <person name="Durbin R."/>
            <person name="Waterston R.H."/>
        </authorList>
    </citation>
    <scope>NUCLEOTIDE SEQUENCE [LARGE SCALE GENOMIC DNA]</scope>
    <source>
        <strain evidence="1 2">AF16</strain>
    </source>
</reference>
<protein>
    <submittedName>
        <fullName evidence="1">Protein CBG25540</fullName>
    </submittedName>
</protein>
<dbReference type="RefSeq" id="XP_045099353.1">
    <property type="nucleotide sequence ID" value="XM_045242187.1"/>
</dbReference>
<evidence type="ECO:0000313" key="1">
    <source>
        <dbReference type="EMBL" id="CAR99792.1"/>
    </source>
</evidence>
<organism evidence="1 2">
    <name type="scientific">Caenorhabditis briggsae</name>
    <dbReference type="NCBI Taxonomy" id="6238"/>
    <lineage>
        <taxon>Eukaryota</taxon>
        <taxon>Metazoa</taxon>
        <taxon>Ecdysozoa</taxon>
        <taxon>Nematoda</taxon>
        <taxon>Chromadorea</taxon>
        <taxon>Rhabditida</taxon>
        <taxon>Rhabditina</taxon>
        <taxon>Rhabditomorpha</taxon>
        <taxon>Rhabditoidea</taxon>
        <taxon>Rhabditidae</taxon>
        <taxon>Peloderinae</taxon>
        <taxon>Caenorhabditis</taxon>
    </lineage>
</organism>
<dbReference type="CTD" id="68917026"/>
<name>B6IIR2_CAEBR</name>
<dbReference type="EMBL" id="HE600938">
    <property type="protein sequence ID" value="CAR99792.1"/>
    <property type="molecule type" value="Genomic_DNA"/>
</dbReference>
<keyword evidence="2" id="KW-1185">Reference proteome</keyword>
<dbReference type="GeneID" id="68917026"/>
<evidence type="ECO:0000313" key="2">
    <source>
        <dbReference type="Proteomes" id="UP000008549"/>
    </source>
</evidence>